<evidence type="ECO:0000256" key="3">
    <source>
        <dbReference type="ARBA" id="ARBA00023152"/>
    </source>
</evidence>
<dbReference type="PANTHER" id="PTHR11931">
    <property type="entry name" value="PHOSPHOGLYCERATE MUTASE"/>
    <property type="match status" value="1"/>
</dbReference>
<comment type="caution">
    <text evidence="5">The sequence shown here is derived from an EMBL/GenBank/DDBJ whole genome shotgun (WGS) entry which is preliminary data.</text>
</comment>
<dbReference type="CDD" id="cd07067">
    <property type="entry name" value="HP_PGM_like"/>
    <property type="match status" value="1"/>
</dbReference>
<comment type="similarity">
    <text evidence="1">Belongs to the phosphoglycerate mutase family. BPG-dependent PGAM subfamily.</text>
</comment>
<name>A0ABY0FIH2_9BACT</name>
<evidence type="ECO:0000256" key="4">
    <source>
        <dbReference type="ARBA" id="ARBA00023235"/>
    </source>
</evidence>
<organism evidence="5 6">
    <name type="scientific">Candidatus Nanogingivalis gingivitcus</name>
    <dbReference type="NCBI Taxonomy" id="2171992"/>
    <lineage>
        <taxon>Bacteria</taxon>
        <taxon>Candidatus Saccharimonadota</taxon>
        <taxon>Candidatus Nanosyncoccalia</taxon>
        <taxon>Candidatus Nanogingivales</taxon>
        <taxon>Candidatus Nanogingivalaceae</taxon>
        <taxon>Candidatus Nanogingivalis</taxon>
    </lineage>
</organism>
<dbReference type="EC" id="5.4.2.11" evidence="2"/>
<reference evidence="5 6" key="2">
    <citation type="journal article" date="2020" name="Cell Rep.">
        <title>Acquisition and Adaptation of Ultra-small Parasitic Reduced Genome Bacteria to Mammalian Hosts.</title>
        <authorList>
            <person name="McLean J.S."/>
            <person name="Bor B."/>
            <person name="Kerns K.A."/>
            <person name="Liu Q."/>
            <person name="To T.T."/>
            <person name="Solden L."/>
            <person name="Hendrickson E.L."/>
            <person name="Wrighton K."/>
            <person name="Shi W."/>
            <person name="He X."/>
        </authorList>
    </citation>
    <scope>NUCLEOTIDE SEQUENCE [LARGE SCALE GENOMIC DNA]</scope>
    <source>
        <strain evidence="5 6">TM7_CMJM_G6_1_HOT_870</strain>
    </source>
</reference>
<accession>A0ABY0FIH2</accession>
<dbReference type="EMBL" id="PRLK01000003">
    <property type="protein sequence ID" value="RYC72752.1"/>
    <property type="molecule type" value="Genomic_DNA"/>
</dbReference>
<dbReference type="RefSeq" id="WP_129718665.1">
    <property type="nucleotide sequence ID" value="NZ_PRLK01000003.1"/>
</dbReference>
<keyword evidence="6" id="KW-1185">Reference proteome</keyword>
<protein>
    <recommendedName>
        <fullName evidence="2">phosphoglycerate mutase (2,3-diphosphoglycerate-dependent)</fullName>
        <ecNumber evidence="2">5.4.2.11</ecNumber>
    </recommendedName>
</protein>
<dbReference type="SMART" id="SM00855">
    <property type="entry name" value="PGAM"/>
    <property type="match status" value="1"/>
</dbReference>
<evidence type="ECO:0000313" key="6">
    <source>
        <dbReference type="Proteomes" id="UP001190925"/>
    </source>
</evidence>
<sequence length="270" mass="32191">MAHPLRLVMIRHGESEANVVQKAQKYGKKSSIEDLVNNRADWKQRLSPLGKEQAQKAALELKKIYGSLNFFDKHYTSPFIRARETAWNISRFSNIRWYIDDRLSERIWGIYGLVPRKKLKEEFPLTTKLANNDPWYIRLDGGESLFDVYNRVKDFREKMWRADSGENVLIVAHKQLIQSFCYDIEKKLPEDWDNIWQNKIYDISNLGLVEYSRVNPLDAKDVRSYYSWRRMINLSNRDTSKEEWVEFDPDKSFSCDEIARQVDNYRPFMN</sequence>
<proteinExistence type="inferred from homology"/>
<dbReference type="InterPro" id="IPR013078">
    <property type="entry name" value="His_Pase_superF_clade-1"/>
</dbReference>
<dbReference type="GO" id="GO:0016787">
    <property type="term" value="F:hydrolase activity"/>
    <property type="evidence" value="ECO:0007669"/>
    <property type="project" value="UniProtKB-KW"/>
</dbReference>
<keyword evidence="5" id="KW-0378">Hydrolase</keyword>
<keyword evidence="3" id="KW-0324">Glycolysis</keyword>
<keyword evidence="4" id="KW-0413">Isomerase</keyword>
<dbReference type="InterPro" id="IPR005952">
    <property type="entry name" value="Phosphogly_mut1"/>
</dbReference>
<dbReference type="PROSITE" id="PS00175">
    <property type="entry name" value="PG_MUTASE"/>
    <property type="match status" value="1"/>
</dbReference>
<dbReference type="Proteomes" id="UP001190925">
    <property type="component" value="Unassembled WGS sequence"/>
</dbReference>
<reference evidence="5 6" key="1">
    <citation type="journal article" date="2018" name="bioRxiv">
        <title>Evidence of independent acquisition and adaption of ultra-small bacteria to human hosts across the highly diverse yet reduced genomes of the phylum Saccharibacteria.</title>
        <authorList>
            <person name="McLean J.S."/>
            <person name="Bor B."/>
            <person name="To T.T."/>
            <person name="Liu Q."/>
            <person name="Kearns K.A."/>
            <person name="Solden L.M."/>
            <person name="Wrighton K.C."/>
            <person name="He X."/>
            <person name="Shi W."/>
        </authorList>
    </citation>
    <scope>NUCLEOTIDE SEQUENCE [LARGE SCALE GENOMIC DNA]</scope>
    <source>
        <strain evidence="5 6">TM7_CMJM_G6_1_HOT_870</strain>
    </source>
</reference>
<dbReference type="InterPro" id="IPR029033">
    <property type="entry name" value="His_PPase_superfam"/>
</dbReference>
<evidence type="ECO:0000256" key="1">
    <source>
        <dbReference type="ARBA" id="ARBA00006717"/>
    </source>
</evidence>
<dbReference type="InterPro" id="IPR001345">
    <property type="entry name" value="PG/BPGM_mutase_AS"/>
</dbReference>
<evidence type="ECO:0000313" key="5">
    <source>
        <dbReference type="EMBL" id="RYC72752.1"/>
    </source>
</evidence>
<dbReference type="Gene3D" id="3.40.50.1240">
    <property type="entry name" value="Phosphoglycerate mutase-like"/>
    <property type="match status" value="1"/>
</dbReference>
<gene>
    <name evidence="5" type="primary">pspA</name>
    <name evidence="5" type="ORF">G6CMJM_00245</name>
</gene>
<dbReference type="SUPFAM" id="SSF53254">
    <property type="entry name" value="Phosphoglycerate mutase-like"/>
    <property type="match status" value="1"/>
</dbReference>
<evidence type="ECO:0000256" key="2">
    <source>
        <dbReference type="ARBA" id="ARBA00012028"/>
    </source>
</evidence>
<dbReference type="Pfam" id="PF00300">
    <property type="entry name" value="His_Phos_1"/>
    <property type="match status" value="1"/>
</dbReference>